<organism evidence="1 2">
    <name type="scientific">Babesia bigemina</name>
    <dbReference type="NCBI Taxonomy" id="5866"/>
    <lineage>
        <taxon>Eukaryota</taxon>
        <taxon>Sar</taxon>
        <taxon>Alveolata</taxon>
        <taxon>Apicomplexa</taxon>
        <taxon>Aconoidasida</taxon>
        <taxon>Piroplasmida</taxon>
        <taxon>Babesiidae</taxon>
        <taxon>Babesia</taxon>
    </lineage>
</organism>
<name>A0A061DBD1_BABBI</name>
<sequence>MQYALKNKLLRGVGELSSEGDKGTGNYQINVDTNCIYGKSKRGMVEYGYVLVKKVRKTKGPTYHHDKSLAYMTYVSGIKQCTLL</sequence>
<proteinExistence type="predicted"/>
<dbReference type="RefSeq" id="XP_012769463.1">
    <property type="nucleotide sequence ID" value="XM_012914009.1"/>
</dbReference>
<keyword evidence="2" id="KW-1185">Reference proteome</keyword>
<evidence type="ECO:0000313" key="2">
    <source>
        <dbReference type="Proteomes" id="UP000033188"/>
    </source>
</evidence>
<dbReference type="Proteomes" id="UP000033188">
    <property type="component" value="Chromosome 3"/>
</dbReference>
<reference evidence="2" key="1">
    <citation type="journal article" date="2014" name="Nucleic Acids Res.">
        <title>The evolutionary dynamics of variant antigen genes in Babesia reveal a history of genomic innovation underlying host-parasite interaction.</title>
        <authorList>
            <person name="Jackson A.P."/>
            <person name="Otto T.D."/>
            <person name="Darby A."/>
            <person name="Ramaprasad A."/>
            <person name="Xia D."/>
            <person name="Echaide I.E."/>
            <person name="Farber M."/>
            <person name="Gahlot S."/>
            <person name="Gamble J."/>
            <person name="Gupta D."/>
            <person name="Gupta Y."/>
            <person name="Jackson L."/>
            <person name="Malandrin L."/>
            <person name="Malas T.B."/>
            <person name="Moussa E."/>
            <person name="Nair M."/>
            <person name="Reid A.J."/>
            <person name="Sanders M."/>
            <person name="Sharma J."/>
            <person name="Tracey A."/>
            <person name="Quail M.A."/>
            <person name="Weir W."/>
            <person name="Wastling J.M."/>
            <person name="Hall N."/>
            <person name="Willadsen P."/>
            <person name="Lingelbach K."/>
            <person name="Shiels B."/>
            <person name="Tait A."/>
            <person name="Berriman M."/>
            <person name="Allred D.R."/>
            <person name="Pain A."/>
        </authorList>
    </citation>
    <scope>NUCLEOTIDE SEQUENCE [LARGE SCALE GENOMIC DNA]</scope>
    <source>
        <strain evidence="2">Bond</strain>
    </source>
</reference>
<dbReference type="VEuPathDB" id="PiroplasmaDB:BBBOND_0311800"/>
<dbReference type="EMBL" id="LK391709">
    <property type="protein sequence ID" value="CDR97277.1"/>
    <property type="molecule type" value="Genomic_DNA"/>
</dbReference>
<protein>
    <submittedName>
        <fullName evidence="1">Uncharacterized protein</fullName>
    </submittedName>
</protein>
<dbReference type="GeneID" id="24565818"/>
<dbReference type="KEGG" id="bbig:BBBOND_0311800"/>
<gene>
    <name evidence="1" type="ORF">BBBOND_0311800</name>
</gene>
<evidence type="ECO:0000313" key="1">
    <source>
        <dbReference type="EMBL" id="CDR97277.1"/>
    </source>
</evidence>
<dbReference type="AlphaFoldDB" id="A0A061DBD1"/>
<accession>A0A061DBD1</accession>